<dbReference type="InterPro" id="IPR027417">
    <property type="entry name" value="P-loop_NTPase"/>
</dbReference>
<keyword evidence="6" id="KW-0472">Membrane</keyword>
<dbReference type="InterPro" id="IPR017871">
    <property type="entry name" value="ABC_transporter-like_CS"/>
</dbReference>
<dbReference type="PROSITE" id="PS00211">
    <property type="entry name" value="ABC_TRANSPORTER_1"/>
    <property type="match status" value="1"/>
</dbReference>
<dbReference type="InterPro" id="IPR003439">
    <property type="entry name" value="ABC_transporter-like_ATP-bd"/>
</dbReference>
<gene>
    <name evidence="9" type="ORF">HGRIS_001966</name>
</gene>
<dbReference type="Gene3D" id="3.40.50.300">
    <property type="entry name" value="P-loop containing nucleotide triphosphate hydrolases"/>
    <property type="match status" value="1"/>
</dbReference>
<keyword evidence="3" id="KW-0547">Nucleotide-binding</keyword>
<comment type="caution">
    <text evidence="9">The sequence shown here is derived from an EMBL/GenBank/DDBJ whole genome shotgun (WGS) entry which is preliminary data.</text>
</comment>
<reference evidence="10" key="1">
    <citation type="submission" date="2024-06" db="EMBL/GenBank/DDBJ databases">
        <title>Multi-omics analyses provide insights into the biosynthesis of the anticancer antibiotic pleurotin in Hohenbuehelia grisea.</title>
        <authorList>
            <person name="Weaver J.A."/>
            <person name="Alberti F."/>
        </authorList>
    </citation>
    <scope>NUCLEOTIDE SEQUENCE [LARGE SCALE GENOMIC DNA]</scope>
    <source>
        <strain evidence="10">T-177</strain>
    </source>
</reference>
<dbReference type="InterPro" id="IPR039421">
    <property type="entry name" value="Type_1_exporter"/>
</dbReference>
<keyword evidence="10" id="KW-1185">Reference proteome</keyword>
<proteinExistence type="predicted"/>
<dbReference type="Pfam" id="PF00005">
    <property type="entry name" value="ABC_tran"/>
    <property type="match status" value="1"/>
</dbReference>
<keyword evidence="5" id="KW-1133">Transmembrane helix</keyword>
<evidence type="ECO:0000256" key="7">
    <source>
        <dbReference type="SAM" id="MobiDB-lite"/>
    </source>
</evidence>
<dbReference type="PROSITE" id="PS50893">
    <property type="entry name" value="ABC_TRANSPORTER_2"/>
    <property type="match status" value="1"/>
</dbReference>
<keyword evidence="2" id="KW-0812">Transmembrane</keyword>
<keyword evidence="4" id="KW-0067">ATP-binding</keyword>
<organism evidence="9 10">
    <name type="scientific">Hohenbuehelia grisea</name>
    <dbReference type="NCBI Taxonomy" id="104357"/>
    <lineage>
        <taxon>Eukaryota</taxon>
        <taxon>Fungi</taxon>
        <taxon>Dikarya</taxon>
        <taxon>Basidiomycota</taxon>
        <taxon>Agaricomycotina</taxon>
        <taxon>Agaricomycetes</taxon>
        <taxon>Agaricomycetidae</taxon>
        <taxon>Agaricales</taxon>
        <taxon>Pleurotineae</taxon>
        <taxon>Pleurotaceae</taxon>
        <taxon>Hohenbuehelia</taxon>
    </lineage>
</organism>
<evidence type="ECO:0000256" key="2">
    <source>
        <dbReference type="ARBA" id="ARBA00022692"/>
    </source>
</evidence>
<dbReference type="SUPFAM" id="SSF52540">
    <property type="entry name" value="P-loop containing nucleoside triphosphate hydrolases"/>
    <property type="match status" value="1"/>
</dbReference>
<evidence type="ECO:0000313" key="10">
    <source>
        <dbReference type="Proteomes" id="UP001556367"/>
    </source>
</evidence>
<evidence type="ECO:0000256" key="3">
    <source>
        <dbReference type="ARBA" id="ARBA00022741"/>
    </source>
</evidence>
<evidence type="ECO:0000256" key="6">
    <source>
        <dbReference type="ARBA" id="ARBA00023136"/>
    </source>
</evidence>
<dbReference type="InterPro" id="IPR003593">
    <property type="entry name" value="AAA+_ATPase"/>
</dbReference>
<dbReference type="Gene3D" id="1.20.1560.10">
    <property type="entry name" value="ABC transporter type 1, transmembrane domain"/>
    <property type="match status" value="1"/>
</dbReference>
<dbReference type="EMBL" id="JASNQZ010000006">
    <property type="protein sequence ID" value="KAL0955751.1"/>
    <property type="molecule type" value="Genomic_DNA"/>
</dbReference>
<evidence type="ECO:0000256" key="5">
    <source>
        <dbReference type="ARBA" id="ARBA00022989"/>
    </source>
</evidence>
<feature type="domain" description="ABC transporter" evidence="8">
    <location>
        <begin position="36"/>
        <end position="271"/>
    </location>
</feature>
<dbReference type="InterPro" id="IPR036640">
    <property type="entry name" value="ABC1_TM_sf"/>
</dbReference>
<dbReference type="Proteomes" id="UP001556367">
    <property type="component" value="Unassembled WGS sequence"/>
</dbReference>
<accession>A0ABR3JKT9</accession>
<evidence type="ECO:0000256" key="1">
    <source>
        <dbReference type="ARBA" id="ARBA00004141"/>
    </source>
</evidence>
<dbReference type="SMART" id="SM00382">
    <property type="entry name" value="AAA"/>
    <property type="match status" value="1"/>
</dbReference>
<sequence>MRGIGAGTRIFDLLDRKPHIPPDVGIEIPHTSRGIVRFENVQFEYPSRKGAEILKDFNLEIGIGESVAIVGKSGSGKSSIHSLLLRYYDPVKGKVTFDGQDIREFKPSSWRNIIGVVPQDPVLFTGTIASNIAYGNPNATREQIEHAAREANCEFVWGMPKGFDTEIGRLSLSGGQRQRLAIARALLKKPAILALDEATSSLDATSELRVNDAIDKILRARDTTCFFVAHRLSTIARAERIVVLEDGRITESGTYRQLVKREDSRFRVLMAAQLNAAAGQHHQITTSEVPSEGETPIDSSR</sequence>
<name>A0ABR3JKT9_9AGAR</name>
<dbReference type="PANTHER" id="PTHR43394:SF1">
    <property type="entry name" value="ATP-BINDING CASSETTE SUB-FAMILY B MEMBER 10, MITOCHONDRIAL"/>
    <property type="match status" value="1"/>
</dbReference>
<evidence type="ECO:0000256" key="4">
    <source>
        <dbReference type="ARBA" id="ARBA00022840"/>
    </source>
</evidence>
<evidence type="ECO:0000259" key="8">
    <source>
        <dbReference type="PROSITE" id="PS50893"/>
    </source>
</evidence>
<dbReference type="PANTHER" id="PTHR43394">
    <property type="entry name" value="ATP-DEPENDENT PERMEASE MDL1, MITOCHONDRIAL"/>
    <property type="match status" value="1"/>
</dbReference>
<evidence type="ECO:0000313" key="9">
    <source>
        <dbReference type="EMBL" id="KAL0955751.1"/>
    </source>
</evidence>
<comment type="subcellular location">
    <subcellularLocation>
        <location evidence="1">Membrane</location>
        <topology evidence="1">Multi-pass membrane protein</topology>
    </subcellularLocation>
</comment>
<protein>
    <recommendedName>
        <fullName evidence="8">ABC transporter domain-containing protein</fullName>
    </recommendedName>
</protein>
<feature type="region of interest" description="Disordered" evidence="7">
    <location>
        <begin position="279"/>
        <end position="301"/>
    </location>
</feature>